<feature type="region of interest" description="Disordered" evidence="1">
    <location>
        <begin position="68"/>
        <end position="95"/>
    </location>
</feature>
<dbReference type="AlphaFoldDB" id="G0U3X7"/>
<dbReference type="VEuPathDB" id="TriTrypDB:TvY486_1011800"/>
<organism evidence="2">
    <name type="scientific">Trypanosoma vivax (strain Y486)</name>
    <dbReference type="NCBI Taxonomy" id="1055687"/>
    <lineage>
        <taxon>Eukaryota</taxon>
        <taxon>Discoba</taxon>
        <taxon>Euglenozoa</taxon>
        <taxon>Kinetoplastea</taxon>
        <taxon>Metakinetoplastina</taxon>
        <taxon>Trypanosomatida</taxon>
        <taxon>Trypanosomatidae</taxon>
        <taxon>Trypanosoma</taxon>
        <taxon>Duttonella</taxon>
    </lineage>
</organism>
<name>G0U3X7_TRYVY</name>
<evidence type="ECO:0000256" key="1">
    <source>
        <dbReference type="SAM" id="MobiDB-lite"/>
    </source>
</evidence>
<protein>
    <recommendedName>
        <fullName evidence="3">WW domain-containing protein</fullName>
    </recommendedName>
</protein>
<accession>G0U3X7</accession>
<sequence>MQHCTITCKATRSRNRLPHRMALQQTVGIKREVARDMILSETKHGVPAPNPLKDRMSHGRVKLECEPVPTLSKSEKQDATHGSPWQQKQLQAQDQEAMSEEALYEALCHIDGELLPPGWEKMMYHNTVVYLDHVSREAHKSPPWKVWMKRSSKTNEQS</sequence>
<dbReference type="EMBL" id="HE573026">
    <property type="protein sequence ID" value="CCC52137.1"/>
    <property type="molecule type" value="Genomic_DNA"/>
</dbReference>
<feature type="compositionally biased region" description="Low complexity" evidence="1">
    <location>
        <begin position="86"/>
        <end position="95"/>
    </location>
</feature>
<proteinExistence type="predicted"/>
<reference evidence="2" key="1">
    <citation type="journal article" date="2012" name="Proc. Natl. Acad. Sci. U.S.A.">
        <title>Antigenic diversity is generated by distinct evolutionary mechanisms in African trypanosome species.</title>
        <authorList>
            <person name="Jackson A.P."/>
            <person name="Berry A."/>
            <person name="Aslett M."/>
            <person name="Allison H.C."/>
            <person name="Burton P."/>
            <person name="Vavrova-Anderson J."/>
            <person name="Brown R."/>
            <person name="Browne H."/>
            <person name="Corton N."/>
            <person name="Hauser H."/>
            <person name="Gamble J."/>
            <person name="Gilderthorp R."/>
            <person name="Marcello L."/>
            <person name="McQuillan J."/>
            <person name="Otto T.D."/>
            <person name="Quail M.A."/>
            <person name="Sanders M.J."/>
            <person name="van Tonder A."/>
            <person name="Ginger M.L."/>
            <person name="Field M.C."/>
            <person name="Barry J.D."/>
            <person name="Hertz-Fowler C."/>
            <person name="Berriman M."/>
        </authorList>
    </citation>
    <scope>NUCLEOTIDE SEQUENCE</scope>
    <source>
        <strain evidence="2">Y486</strain>
    </source>
</reference>
<gene>
    <name evidence="2" type="ORF">TVY486_1011800</name>
</gene>
<evidence type="ECO:0008006" key="3">
    <source>
        <dbReference type="Google" id="ProtNLM"/>
    </source>
</evidence>
<evidence type="ECO:0000313" key="2">
    <source>
        <dbReference type="EMBL" id="CCC52137.1"/>
    </source>
</evidence>